<evidence type="ECO:0000313" key="1">
    <source>
        <dbReference type="EMBL" id="CVI57595.1"/>
    </source>
</evidence>
<evidence type="ECO:0000313" key="2">
    <source>
        <dbReference type="Proteomes" id="UP000192140"/>
    </source>
</evidence>
<comment type="caution">
    <text evidence="1">The sequence shown here is derived from an EMBL/GenBank/DDBJ whole genome shotgun (WGS) entry which is preliminary data.</text>
</comment>
<sequence>MFASAGARFSSLKRWALDVAKLRGMKREKVALARKLSVVLHCMWMDAVDFRWSASPMAA</sequence>
<gene>
    <name evidence="1" type="ORF">AGR7A_Lc10290</name>
</gene>
<dbReference type="AlphaFoldDB" id="A0A1S7TSL8"/>
<dbReference type="Proteomes" id="UP000192140">
    <property type="component" value="Unassembled WGS sequence"/>
</dbReference>
<name>A0A1S7TSL8_9HYPH</name>
<evidence type="ECO:0008006" key="3">
    <source>
        <dbReference type="Google" id="ProtNLM"/>
    </source>
</evidence>
<dbReference type="EMBL" id="FCNP01000030">
    <property type="protein sequence ID" value="CVI57595.1"/>
    <property type="molecule type" value="Genomic_DNA"/>
</dbReference>
<proteinExistence type="predicted"/>
<reference evidence="1" key="1">
    <citation type="submission" date="2016-01" db="EMBL/GenBank/DDBJ databases">
        <authorList>
            <person name="Regsiter A."/>
            <person name="william w."/>
        </authorList>
    </citation>
    <scope>NUCLEOTIDE SEQUENCE</scope>
    <source>
        <strain evidence="1">NCPPB 1641</strain>
    </source>
</reference>
<protein>
    <recommendedName>
        <fullName evidence="3">Transposase</fullName>
    </recommendedName>
</protein>
<organism evidence="1 2">
    <name type="scientific">Agrobacterium deltaense NCPPB 1641</name>
    <dbReference type="NCBI Taxonomy" id="1183425"/>
    <lineage>
        <taxon>Bacteria</taxon>
        <taxon>Pseudomonadati</taxon>
        <taxon>Pseudomonadota</taxon>
        <taxon>Alphaproteobacteria</taxon>
        <taxon>Hyphomicrobiales</taxon>
        <taxon>Rhizobiaceae</taxon>
        <taxon>Rhizobium/Agrobacterium group</taxon>
        <taxon>Agrobacterium</taxon>
    </lineage>
</organism>
<accession>A0A1S7TSL8</accession>
<keyword evidence="2" id="KW-1185">Reference proteome</keyword>